<dbReference type="CTD" id="102230805"/>
<name>A0A6P8RAW9_GEOSA</name>
<dbReference type="InterPro" id="IPR033369">
    <property type="entry name" value="C19orf12"/>
</dbReference>
<reference evidence="3 4" key="1">
    <citation type="submission" date="2025-04" db="UniProtKB">
        <authorList>
            <consortium name="RefSeq"/>
        </authorList>
    </citation>
    <scope>IDENTIFICATION</scope>
</reference>
<dbReference type="OrthoDB" id="5976774at2759"/>
<dbReference type="Pfam" id="PF20721">
    <property type="entry name" value="C19orf12"/>
    <property type="match status" value="1"/>
</dbReference>
<comment type="similarity">
    <text evidence="1">Belongs to the C19orf12 family.</text>
</comment>
<dbReference type="PANTHER" id="PTHR31493">
    <property type="entry name" value="NAZO FAMILY MEMBER"/>
    <property type="match status" value="1"/>
</dbReference>
<accession>A0A6P8RAW9</accession>
<sequence>MPVRINDVMALLCHISEQQQMKVAIKQSSKGALMVGAAAFLGGLLGGPPGIAIGGAVGGLFGAWMTSGQFKPLPQIIMEMPMVQQQKLCDQVFAILRSLAWTDATQLILLVTGNAALQQKVTAALINYVTQELRAEIQYGD</sequence>
<dbReference type="RefSeq" id="XP_033798083.1">
    <property type="nucleotide sequence ID" value="XM_033942192.1"/>
</dbReference>
<gene>
    <name evidence="3 4" type="primary">C4H19orf12</name>
</gene>
<dbReference type="RefSeq" id="XP_033798084.1">
    <property type="nucleotide sequence ID" value="XM_033942193.1"/>
</dbReference>
<proteinExistence type="inferred from homology"/>
<dbReference type="KEGG" id="gsh:117359431"/>
<dbReference type="Proteomes" id="UP000515159">
    <property type="component" value="Chromosome 4"/>
</dbReference>
<protein>
    <submittedName>
        <fullName evidence="3 4">Protein C19orf12 homolog</fullName>
    </submittedName>
</protein>
<dbReference type="GeneID" id="117359431"/>
<evidence type="ECO:0000313" key="2">
    <source>
        <dbReference type="Proteomes" id="UP000515159"/>
    </source>
</evidence>
<evidence type="ECO:0000313" key="3">
    <source>
        <dbReference type="RefSeq" id="XP_033798083.1"/>
    </source>
</evidence>
<keyword evidence="2" id="KW-1185">Reference proteome</keyword>
<evidence type="ECO:0000313" key="4">
    <source>
        <dbReference type="RefSeq" id="XP_033798084.1"/>
    </source>
</evidence>
<organism evidence="2 3">
    <name type="scientific">Geotrypetes seraphini</name>
    <name type="common">Gaboon caecilian</name>
    <name type="synonym">Caecilia seraphini</name>
    <dbReference type="NCBI Taxonomy" id="260995"/>
    <lineage>
        <taxon>Eukaryota</taxon>
        <taxon>Metazoa</taxon>
        <taxon>Chordata</taxon>
        <taxon>Craniata</taxon>
        <taxon>Vertebrata</taxon>
        <taxon>Euteleostomi</taxon>
        <taxon>Amphibia</taxon>
        <taxon>Gymnophiona</taxon>
        <taxon>Geotrypetes</taxon>
    </lineage>
</organism>
<evidence type="ECO:0000256" key="1">
    <source>
        <dbReference type="ARBA" id="ARBA00029457"/>
    </source>
</evidence>
<dbReference type="PANTHER" id="PTHR31493:SF1">
    <property type="entry name" value="PROTEIN C19ORF12"/>
    <property type="match status" value="1"/>
</dbReference>
<dbReference type="AlphaFoldDB" id="A0A6P8RAW9"/>